<dbReference type="InterPro" id="IPR026960">
    <property type="entry name" value="RVT-Znf"/>
</dbReference>
<sequence>MGLESVDVSNNQLEGKLPKSLINCTFLELLNVESNKIKDTFPSWLSSLPSLHVMILRSNEFYGPVYRPHVYIGFQSLKVIDISHNHFTGTLPAFYFSNWREMTELTEEAGGYMADIYLNRMSMEMVNKGVDTKFEGIQNDLRAIDFSRNKFHGMIPDSIGLLNKLRLLNLSGNAFTSNIPQSLANLTGLESLDLSRNQLSGQIPQDLGSLSFLAVMNFSHNNLEGPIPRGGQVRVQPCSVFMDNPRLYGLEDICGETHHILNPTPQESEDLSEPKEQVISWIAAAVAYVPDKITEEIKEIFTSGVVPRSINSTHIRLIPKVPSPKTVAEYRPIALCNVFYKIISKILTSRLQPILPSIISETQTAYVKGRAISDNVLITHEVLHYLKGSRATKHCSMAVKTDMSKAYDRLEWSFIVAVLERLGFHAKWINMILQCISTVSFSFLVNGAAQGSVQPQRGIRQGDPLSPYIFIICGEVLSGLCRNAQDNGKLLGIQVSRGSPRLNHLLFADDTMFFCKTNQQSCESLTLILQKYEKASGQMINAHKSSISFSSKTPGDIRERVKKTLGIEKEGGQGKYLGLPESFGRKKKDLFSLIVDRIHQRSVKYSSRFLSSAGKLTMLKSVLSAMPTYSMSCFKLPAGLCKRIQSALTRFWWDTKIGERKMCWLSWDKLTRSKRDGGLGFRDIQSYNDAFLAKLSWRILTNPECLLARVLQGKYCKDHHFLQAPLPSSTSHGWRGIIIGRDLHLKKLGKAIGNGLSTSLWNDPWLSLSNPTCPFGPPSCHHKDLMVSDLLTTNGHDWNQSKIKDILPHHSSEILQIKPSRKGAHDSYIWLPTKSGAYSVKTGYHTSLEMREDSIGRSSEQINWNGDIWTGKFSPKMKVFLWKIVLKALPLGDNLLSRGLPDNACCVHCGDLETAEHLFFNCHFAQQVWSLTPLKTPINPSLVTSFTTSLVASKHMICLPPTGLNRGPIFPWLIWSIWTARNYLIFEERAFTPEETILKALLEAKEWQYAQNNIDISLPTP</sequence>
<dbReference type="Gene3D" id="3.80.10.10">
    <property type="entry name" value="Ribonuclease Inhibitor"/>
    <property type="match status" value="1"/>
</dbReference>
<dbReference type="Proteomes" id="UP000467841">
    <property type="component" value="Unassembled WGS sequence"/>
</dbReference>
<keyword evidence="4" id="KW-0433">Leucine-rich repeat</keyword>
<dbReference type="PANTHER" id="PTHR27004">
    <property type="entry name" value="RECEPTOR-LIKE PROTEIN 12 ISOFORM X1"/>
    <property type="match status" value="1"/>
</dbReference>
<evidence type="ECO:0000256" key="7">
    <source>
        <dbReference type="ARBA" id="ARBA00022989"/>
    </source>
</evidence>
<name>A0A6D2JSI1_9BRAS</name>
<evidence type="ECO:0000256" key="4">
    <source>
        <dbReference type="ARBA" id="ARBA00022614"/>
    </source>
</evidence>
<comment type="subcellular location">
    <subcellularLocation>
        <location evidence="1">Cell membrane</location>
        <topology evidence="1">Single-pass type I membrane protein</topology>
    </subcellularLocation>
</comment>
<accession>A0A6D2JSI1</accession>
<evidence type="ECO:0000256" key="8">
    <source>
        <dbReference type="ARBA" id="ARBA00023136"/>
    </source>
</evidence>
<comment type="similarity">
    <text evidence="2">Belongs to the RLP family.</text>
</comment>
<comment type="caution">
    <text evidence="12">The sequence shown here is derived from an EMBL/GenBank/DDBJ whole genome shotgun (WGS) entry which is preliminary data.</text>
</comment>
<reference evidence="12" key="1">
    <citation type="submission" date="2020-01" db="EMBL/GenBank/DDBJ databases">
        <authorList>
            <person name="Mishra B."/>
        </authorList>
    </citation>
    <scope>NUCLEOTIDE SEQUENCE [LARGE SCALE GENOMIC DNA]</scope>
</reference>
<evidence type="ECO:0000256" key="6">
    <source>
        <dbReference type="ARBA" id="ARBA00022737"/>
    </source>
</evidence>
<dbReference type="SUPFAM" id="SSF52058">
    <property type="entry name" value="L domain-like"/>
    <property type="match status" value="1"/>
</dbReference>
<dbReference type="AlphaFoldDB" id="A0A6D2JSI1"/>
<dbReference type="FunFam" id="3.80.10.10:FF:000111">
    <property type="entry name" value="LRR receptor-like serine/threonine-protein kinase ERECTA"/>
    <property type="match status" value="1"/>
</dbReference>
<feature type="domain" description="Reverse transcriptase" evidence="11">
    <location>
        <begin position="299"/>
        <end position="569"/>
    </location>
</feature>
<keyword evidence="5" id="KW-0812">Transmembrane</keyword>
<evidence type="ECO:0000256" key="1">
    <source>
        <dbReference type="ARBA" id="ARBA00004251"/>
    </source>
</evidence>
<evidence type="ECO:0000256" key="3">
    <source>
        <dbReference type="ARBA" id="ARBA00022475"/>
    </source>
</evidence>
<dbReference type="InterPro" id="IPR043502">
    <property type="entry name" value="DNA/RNA_pol_sf"/>
</dbReference>
<dbReference type="PROSITE" id="PS50878">
    <property type="entry name" value="RT_POL"/>
    <property type="match status" value="1"/>
</dbReference>
<keyword evidence="8" id="KW-0472">Membrane</keyword>
<proteinExistence type="inferred from homology"/>
<evidence type="ECO:0000313" key="13">
    <source>
        <dbReference type="Proteomes" id="UP000467841"/>
    </source>
</evidence>
<keyword evidence="6" id="KW-0677">Repeat</keyword>
<evidence type="ECO:0000256" key="2">
    <source>
        <dbReference type="ARBA" id="ARBA00009592"/>
    </source>
</evidence>
<organism evidence="12 13">
    <name type="scientific">Microthlaspi erraticum</name>
    <dbReference type="NCBI Taxonomy" id="1685480"/>
    <lineage>
        <taxon>Eukaryota</taxon>
        <taxon>Viridiplantae</taxon>
        <taxon>Streptophyta</taxon>
        <taxon>Embryophyta</taxon>
        <taxon>Tracheophyta</taxon>
        <taxon>Spermatophyta</taxon>
        <taxon>Magnoliopsida</taxon>
        <taxon>eudicotyledons</taxon>
        <taxon>Gunneridae</taxon>
        <taxon>Pentapetalae</taxon>
        <taxon>rosids</taxon>
        <taxon>malvids</taxon>
        <taxon>Brassicales</taxon>
        <taxon>Brassicaceae</taxon>
        <taxon>Coluteocarpeae</taxon>
        <taxon>Microthlaspi</taxon>
    </lineage>
</organism>
<dbReference type="SUPFAM" id="SSF56672">
    <property type="entry name" value="DNA/RNA polymerases"/>
    <property type="match status" value="1"/>
</dbReference>
<dbReference type="OrthoDB" id="1113032at2759"/>
<evidence type="ECO:0000256" key="5">
    <source>
        <dbReference type="ARBA" id="ARBA00022692"/>
    </source>
</evidence>
<keyword evidence="13" id="KW-1185">Reference proteome</keyword>
<dbReference type="InterPro" id="IPR001611">
    <property type="entry name" value="Leu-rich_rpt"/>
</dbReference>
<evidence type="ECO:0000256" key="9">
    <source>
        <dbReference type="ARBA" id="ARBA00023170"/>
    </source>
</evidence>
<evidence type="ECO:0000256" key="10">
    <source>
        <dbReference type="ARBA" id="ARBA00023180"/>
    </source>
</evidence>
<keyword evidence="3" id="KW-1003">Cell membrane</keyword>
<keyword evidence="9" id="KW-0675">Receptor</keyword>
<dbReference type="InterPro" id="IPR000477">
    <property type="entry name" value="RT_dom"/>
</dbReference>
<keyword evidence="7" id="KW-1133">Transmembrane helix</keyword>
<dbReference type="Pfam" id="PF13966">
    <property type="entry name" value="zf-RVT"/>
    <property type="match status" value="1"/>
</dbReference>
<dbReference type="GO" id="GO:0005886">
    <property type="term" value="C:plasma membrane"/>
    <property type="evidence" value="ECO:0007669"/>
    <property type="project" value="UniProtKB-SubCell"/>
</dbReference>
<dbReference type="EMBL" id="CACVBM020001274">
    <property type="protein sequence ID" value="CAA7042763.1"/>
    <property type="molecule type" value="Genomic_DNA"/>
</dbReference>
<protein>
    <recommendedName>
        <fullName evidence="11">Reverse transcriptase domain-containing protein</fullName>
    </recommendedName>
</protein>
<dbReference type="PANTHER" id="PTHR27004:SF454">
    <property type="entry name" value="RECEPTOR-LIKE PROTEIN 30"/>
    <property type="match status" value="1"/>
</dbReference>
<keyword evidence="10" id="KW-0325">Glycoprotein</keyword>
<dbReference type="CDD" id="cd01650">
    <property type="entry name" value="RT_nLTR_like"/>
    <property type="match status" value="1"/>
</dbReference>
<dbReference type="Pfam" id="PF00560">
    <property type="entry name" value="LRR_1"/>
    <property type="match status" value="4"/>
</dbReference>
<evidence type="ECO:0000259" key="11">
    <source>
        <dbReference type="PROSITE" id="PS50878"/>
    </source>
</evidence>
<dbReference type="InterPro" id="IPR032675">
    <property type="entry name" value="LRR_dom_sf"/>
</dbReference>
<dbReference type="Pfam" id="PF00078">
    <property type="entry name" value="RVT_1"/>
    <property type="match status" value="1"/>
</dbReference>
<evidence type="ECO:0000313" key="12">
    <source>
        <dbReference type="EMBL" id="CAA7042763.1"/>
    </source>
</evidence>
<gene>
    <name evidence="12" type="ORF">MERR_LOCUS29998</name>
</gene>